<dbReference type="EMBL" id="MU825406">
    <property type="protein sequence ID" value="KAJ7391465.1"/>
    <property type="molecule type" value="Genomic_DNA"/>
</dbReference>
<proteinExistence type="predicted"/>
<gene>
    <name evidence="2" type="ORF">OS493_018512</name>
</gene>
<dbReference type="OrthoDB" id="6006339at2759"/>
<name>A0A9X0A1T4_9CNID</name>
<feature type="compositionally biased region" description="Basic residues" evidence="1">
    <location>
        <begin position="78"/>
        <end position="88"/>
    </location>
</feature>
<evidence type="ECO:0000256" key="1">
    <source>
        <dbReference type="SAM" id="MobiDB-lite"/>
    </source>
</evidence>
<reference evidence="2" key="1">
    <citation type="submission" date="2023-01" db="EMBL/GenBank/DDBJ databases">
        <title>Genome assembly of the deep-sea coral Lophelia pertusa.</title>
        <authorList>
            <person name="Herrera S."/>
            <person name="Cordes E."/>
        </authorList>
    </citation>
    <scope>NUCLEOTIDE SEQUENCE</scope>
    <source>
        <strain evidence="2">USNM1676648</strain>
        <tissue evidence="2">Polyp</tissue>
    </source>
</reference>
<sequence>MTTKKVMIRWDTKCAWNGQEQPVVRNTIDPPSPESLAVGQKVRVKFSSRCCEGKPGGIGQTPKSSHARARTRTPVLKRIYKKVTKKRKESQEELGKPPKAARPEPEPPVVKRKNVPTESDLYKNYADGRKKTEVIWQKIRASGQGDGGKGEDKARKECGEETDSQERQEREGRHLPERKSQEDIEKREMGEEFEEKKREEDIKRREIEMERREREWKERQREEGIKKREMKKELEEKKRLEDIRKREMEKELEEKKMEENINKREMEKELVEKKREEDIKKREMEKELEEKKRKKTLRNEGWRKNWKIRKGKKTSRGERKRWRGERENGGKGKGEKTSRNERWRKNWKRRKGKKLKCWQKAHMRLATVR</sequence>
<evidence type="ECO:0000313" key="2">
    <source>
        <dbReference type="EMBL" id="KAJ7391465.1"/>
    </source>
</evidence>
<dbReference type="Proteomes" id="UP001163046">
    <property type="component" value="Unassembled WGS sequence"/>
</dbReference>
<feature type="compositionally biased region" description="Basic residues" evidence="1">
    <location>
        <begin position="345"/>
        <end position="357"/>
    </location>
</feature>
<keyword evidence="3" id="KW-1185">Reference proteome</keyword>
<feature type="compositionally biased region" description="Basic and acidic residues" evidence="1">
    <location>
        <begin position="148"/>
        <end position="204"/>
    </location>
</feature>
<organism evidence="2 3">
    <name type="scientific">Desmophyllum pertusum</name>
    <dbReference type="NCBI Taxonomy" id="174260"/>
    <lineage>
        <taxon>Eukaryota</taxon>
        <taxon>Metazoa</taxon>
        <taxon>Cnidaria</taxon>
        <taxon>Anthozoa</taxon>
        <taxon>Hexacorallia</taxon>
        <taxon>Scleractinia</taxon>
        <taxon>Caryophylliina</taxon>
        <taxon>Caryophylliidae</taxon>
        <taxon>Desmophyllum</taxon>
    </lineage>
</organism>
<comment type="caution">
    <text evidence="2">The sequence shown here is derived from an EMBL/GenBank/DDBJ whole genome shotgun (WGS) entry which is preliminary data.</text>
</comment>
<feature type="region of interest" description="Disordered" evidence="1">
    <location>
        <begin position="52"/>
        <end position="204"/>
    </location>
</feature>
<dbReference type="AlphaFoldDB" id="A0A9X0A1T4"/>
<feature type="compositionally biased region" description="Basic and acidic residues" evidence="1">
    <location>
        <begin position="324"/>
        <end position="344"/>
    </location>
</feature>
<feature type="compositionally biased region" description="Basic residues" evidence="1">
    <location>
        <begin position="304"/>
        <end position="323"/>
    </location>
</feature>
<feature type="region of interest" description="Disordered" evidence="1">
    <location>
        <begin position="212"/>
        <end position="231"/>
    </location>
</feature>
<accession>A0A9X0A1T4</accession>
<feature type="compositionally biased region" description="Basic and acidic residues" evidence="1">
    <location>
        <begin position="89"/>
        <end position="105"/>
    </location>
</feature>
<feature type="region of interest" description="Disordered" evidence="1">
    <location>
        <begin position="300"/>
        <end position="357"/>
    </location>
</feature>
<evidence type="ECO:0000313" key="3">
    <source>
        <dbReference type="Proteomes" id="UP001163046"/>
    </source>
</evidence>
<protein>
    <submittedName>
        <fullName evidence="2">Uncharacterized protein</fullName>
    </submittedName>
</protein>